<dbReference type="InterPro" id="IPR036397">
    <property type="entry name" value="RNaseH_sf"/>
</dbReference>
<dbReference type="Pfam" id="PF13456">
    <property type="entry name" value="RVT_3"/>
    <property type="match status" value="1"/>
</dbReference>
<dbReference type="GeneID" id="104738397"/>
<sequence>MDPRASIKTKLKAIFDFHKHRRFYDRLAHLPFWILWKIWTSRNKLTFQYKNNPWQQDLREAIHETEEWLTIDTRRCNTTSNVNNNQRDPPTPNSWQKPPHGWLKCNYDGSFIDRDRRPTAAWIVRDDQGQFKEAGQVTGPPVSSALEAECISLSYAIKQCWLSGFPKVIFEGDNQVLVNMLNGNNTRFDIFNWIQDIKGWTSRFESFAFKWIPRSANLLADKLAKV</sequence>
<evidence type="ECO:0000256" key="1">
    <source>
        <dbReference type="SAM" id="MobiDB-lite"/>
    </source>
</evidence>
<feature type="region of interest" description="Disordered" evidence="1">
    <location>
        <begin position="79"/>
        <end position="98"/>
    </location>
</feature>
<dbReference type="RefSeq" id="XP_010456882.1">
    <property type="nucleotide sequence ID" value="XM_010458580.1"/>
</dbReference>
<dbReference type="SUPFAM" id="SSF53098">
    <property type="entry name" value="Ribonuclease H-like"/>
    <property type="match status" value="1"/>
</dbReference>
<feature type="domain" description="RNase H type-1" evidence="2">
    <location>
        <begin position="106"/>
        <end position="225"/>
    </location>
</feature>
<dbReference type="PANTHER" id="PTHR47074">
    <property type="entry name" value="BNAC02G40300D PROTEIN"/>
    <property type="match status" value="1"/>
</dbReference>
<dbReference type="Gene3D" id="3.30.420.10">
    <property type="entry name" value="Ribonuclease H-like superfamily/Ribonuclease H"/>
    <property type="match status" value="1"/>
</dbReference>
<dbReference type="InterPro" id="IPR044730">
    <property type="entry name" value="RNase_H-like_dom_plant"/>
</dbReference>
<evidence type="ECO:0000259" key="2">
    <source>
        <dbReference type="Pfam" id="PF13456"/>
    </source>
</evidence>
<organism evidence="3 4">
    <name type="scientific">Camelina sativa</name>
    <name type="common">False flax</name>
    <name type="synonym">Myagrum sativum</name>
    <dbReference type="NCBI Taxonomy" id="90675"/>
    <lineage>
        <taxon>Eukaryota</taxon>
        <taxon>Viridiplantae</taxon>
        <taxon>Streptophyta</taxon>
        <taxon>Embryophyta</taxon>
        <taxon>Tracheophyta</taxon>
        <taxon>Spermatophyta</taxon>
        <taxon>Magnoliopsida</taxon>
        <taxon>eudicotyledons</taxon>
        <taxon>Gunneridae</taxon>
        <taxon>Pentapetalae</taxon>
        <taxon>rosids</taxon>
        <taxon>malvids</taxon>
        <taxon>Brassicales</taxon>
        <taxon>Brassicaceae</taxon>
        <taxon>Camelineae</taxon>
        <taxon>Camelina</taxon>
    </lineage>
</organism>
<protein>
    <submittedName>
        <fullName evidence="4">Uncharacterized protein LOC104738397</fullName>
    </submittedName>
</protein>
<evidence type="ECO:0000313" key="4">
    <source>
        <dbReference type="RefSeq" id="XP_010456882.1"/>
    </source>
</evidence>
<name>A0ABM0VIU7_CAMSA</name>
<keyword evidence="3" id="KW-1185">Reference proteome</keyword>
<feature type="compositionally biased region" description="Polar residues" evidence="1">
    <location>
        <begin position="79"/>
        <end position="96"/>
    </location>
</feature>
<dbReference type="PANTHER" id="PTHR47074:SF78">
    <property type="entry name" value="GB|AAF30348.1-RELATED"/>
    <property type="match status" value="1"/>
</dbReference>
<reference evidence="4" key="2">
    <citation type="submission" date="2025-08" db="UniProtKB">
        <authorList>
            <consortium name="RefSeq"/>
        </authorList>
    </citation>
    <scope>IDENTIFICATION</scope>
    <source>
        <tissue evidence="4">Leaf</tissue>
    </source>
</reference>
<dbReference type="InterPro" id="IPR012337">
    <property type="entry name" value="RNaseH-like_sf"/>
</dbReference>
<gene>
    <name evidence="4" type="primary">LOC104738397</name>
</gene>
<accession>A0ABM0VIU7</accession>
<dbReference type="CDD" id="cd06222">
    <property type="entry name" value="RNase_H_like"/>
    <property type="match status" value="1"/>
</dbReference>
<dbReference type="Proteomes" id="UP000694864">
    <property type="component" value="Chromosome 13"/>
</dbReference>
<proteinExistence type="predicted"/>
<reference evidence="3" key="1">
    <citation type="journal article" date="2014" name="Nat. Commun.">
        <title>The emerging biofuel crop Camelina sativa retains a highly undifferentiated hexaploid genome structure.</title>
        <authorList>
            <person name="Kagale S."/>
            <person name="Koh C."/>
            <person name="Nixon J."/>
            <person name="Bollina V."/>
            <person name="Clarke W.E."/>
            <person name="Tuteja R."/>
            <person name="Spillane C."/>
            <person name="Robinson S.J."/>
            <person name="Links M.G."/>
            <person name="Clarke C."/>
            <person name="Higgins E.E."/>
            <person name="Huebert T."/>
            <person name="Sharpe A.G."/>
            <person name="Parkin I.A."/>
        </authorList>
    </citation>
    <scope>NUCLEOTIDE SEQUENCE [LARGE SCALE GENOMIC DNA]</scope>
    <source>
        <strain evidence="3">cv. DH55</strain>
    </source>
</reference>
<dbReference type="InterPro" id="IPR002156">
    <property type="entry name" value="RNaseH_domain"/>
</dbReference>
<evidence type="ECO:0000313" key="3">
    <source>
        <dbReference type="Proteomes" id="UP000694864"/>
    </source>
</evidence>
<dbReference type="InterPro" id="IPR052929">
    <property type="entry name" value="RNase_H-like_EbsB-rel"/>
</dbReference>